<evidence type="ECO:0000313" key="6">
    <source>
        <dbReference type="EMBL" id="ABB75730.1"/>
    </source>
</evidence>
<dbReference type="Pfam" id="PF13429">
    <property type="entry name" value="TPR_15"/>
    <property type="match status" value="1"/>
</dbReference>
<organism evidence="6 8">
    <name type="scientific">Nitrosospira multiformis (strain ATCC 25196 / NCIMB 11849 / C 71)</name>
    <dbReference type="NCBI Taxonomy" id="323848"/>
    <lineage>
        <taxon>Bacteria</taxon>
        <taxon>Pseudomonadati</taxon>
        <taxon>Pseudomonadota</taxon>
        <taxon>Betaproteobacteria</taxon>
        <taxon>Nitrosomonadales</taxon>
        <taxon>Nitrosomonadaceae</taxon>
        <taxon>Nitrosospira</taxon>
    </lineage>
</organism>
<evidence type="ECO:0000259" key="5">
    <source>
        <dbReference type="Pfam" id="PF24604"/>
    </source>
</evidence>
<evidence type="ECO:0000313" key="8">
    <source>
        <dbReference type="Proteomes" id="UP000002718"/>
    </source>
</evidence>
<dbReference type="RefSeq" id="WP_011381731.1">
    <property type="nucleotide sequence ID" value="NC_007614.1"/>
</dbReference>
<dbReference type="PANTHER" id="PTHR44943">
    <property type="entry name" value="CELLULOSE SYNTHASE OPERON PROTEIN C"/>
    <property type="match status" value="1"/>
</dbReference>
<dbReference type="Gene3D" id="1.25.40.10">
    <property type="entry name" value="Tetratricopeptide repeat domain"/>
    <property type="match status" value="3"/>
</dbReference>
<dbReference type="InterPro" id="IPR011990">
    <property type="entry name" value="TPR-like_helical_dom_sf"/>
</dbReference>
<dbReference type="HOGENOM" id="CLU_004944_0_0_4"/>
<dbReference type="PROSITE" id="PS50005">
    <property type="entry name" value="TPR"/>
    <property type="match status" value="1"/>
</dbReference>
<dbReference type="Pfam" id="PF24604">
    <property type="entry name" value="B-barrel_PelB_C"/>
    <property type="match status" value="1"/>
</dbReference>
<feature type="repeat" description="TPR" evidence="3">
    <location>
        <begin position="655"/>
        <end position="688"/>
    </location>
</feature>
<dbReference type="KEGG" id="nmu:Nmul_A2441"/>
<reference evidence="7 9" key="4">
    <citation type="submission" date="2016-10" db="EMBL/GenBank/DDBJ databases">
        <authorList>
            <person name="de Groot N.N."/>
        </authorList>
    </citation>
    <scope>NUCLEOTIDE SEQUENCE [LARGE SCALE GENOMIC DNA]</scope>
    <source>
        <strain evidence="7 9">Nl13</strain>
    </source>
</reference>
<dbReference type="Proteomes" id="UP000236751">
    <property type="component" value="Unassembled WGS sequence"/>
</dbReference>
<keyword evidence="4" id="KW-0812">Transmembrane</keyword>
<protein>
    <submittedName>
        <fullName evidence="7">Tetratricopeptide repeat-containing protein</fullName>
    </submittedName>
</protein>
<dbReference type="eggNOG" id="COG0457">
    <property type="taxonomic scope" value="Bacteria"/>
</dbReference>
<evidence type="ECO:0000313" key="9">
    <source>
        <dbReference type="Proteomes" id="UP000236751"/>
    </source>
</evidence>
<dbReference type="InterPro" id="IPR057306">
    <property type="entry name" value="B-barrel_PelB_C"/>
</dbReference>
<evidence type="ECO:0000256" key="4">
    <source>
        <dbReference type="SAM" id="Phobius"/>
    </source>
</evidence>
<dbReference type="InterPro" id="IPR019734">
    <property type="entry name" value="TPR_rpt"/>
</dbReference>
<dbReference type="EMBL" id="CP000103">
    <property type="protein sequence ID" value="ABB75730.1"/>
    <property type="molecule type" value="Genomic_DNA"/>
</dbReference>
<reference evidence="6" key="2">
    <citation type="submission" date="2005-08" db="EMBL/GenBank/DDBJ databases">
        <title>Complete sequence of Chromosome 1 of Nitrosospira multiformis ATCC 25196.</title>
        <authorList>
            <consortium name="US DOE Joint Genome Institute"/>
            <person name="Copeland A."/>
            <person name="Lucas S."/>
            <person name="Lapidus A."/>
            <person name="Barry K."/>
            <person name="Detter J.C."/>
            <person name="Glavina T."/>
            <person name="Hammon N."/>
            <person name="Israni S."/>
            <person name="Pitluck S."/>
            <person name="Chain P."/>
            <person name="Malfatti S."/>
            <person name="Shin M."/>
            <person name="Vergez L."/>
            <person name="Schmutz J."/>
            <person name="Larimer F."/>
            <person name="Land M."/>
            <person name="Hauser L."/>
            <person name="Kyrpides N."/>
            <person name="Lykidis A."/>
            <person name="Richardson P."/>
        </authorList>
    </citation>
    <scope>NUCLEOTIDE SEQUENCE</scope>
    <source>
        <strain evidence="6">ATCC 25196</strain>
    </source>
</reference>
<dbReference type="AlphaFoldDB" id="Q2Y691"/>
<keyword evidence="8" id="KW-1185">Reference proteome</keyword>
<gene>
    <name evidence="6" type="ordered locus">Nmul_A2441</name>
    <name evidence="7" type="ORF">SAMN05216403_11439</name>
</gene>
<dbReference type="InterPro" id="IPR051685">
    <property type="entry name" value="Ycf3/AcsC/BcsC/TPR_MFPF"/>
</dbReference>
<keyword evidence="4" id="KW-1133">Transmembrane helix</keyword>
<dbReference type="Proteomes" id="UP000002718">
    <property type="component" value="Chromosome"/>
</dbReference>
<name>Q2Y691_NITMU</name>
<dbReference type="OrthoDB" id="6072349at2"/>
<reference evidence="8" key="1">
    <citation type="submission" date="2005-08" db="EMBL/GenBank/DDBJ databases">
        <title>Complete sequence of chromosome 1 of Nitrosospira multiformis ATCC 25196.</title>
        <authorList>
            <person name="Copeland A."/>
            <person name="Lucas S."/>
            <person name="Lapidus A."/>
            <person name="Barry K."/>
            <person name="Detter J.C."/>
            <person name="Glavina T."/>
            <person name="Hammon N."/>
            <person name="Israni S."/>
            <person name="Pitluck S."/>
            <person name="Chain P."/>
            <person name="Malfatti S."/>
            <person name="Shin M."/>
            <person name="Vergez L."/>
            <person name="Schmutz J."/>
            <person name="Larimer F."/>
            <person name="Land M."/>
            <person name="Hauser L."/>
            <person name="Kyrpides N."/>
            <person name="Lykidis A."/>
            <person name="Richardson P."/>
        </authorList>
    </citation>
    <scope>NUCLEOTIDE SEQUENCE [LARGE SCALE GENOMIC DNA]</scope>
    <source>
        <strain evidence="8">ATCC 25196 / NCIMB 11849 / C 71</strain>
    </source>
</reference>
<keyword evidence="1" id="KW-0677">Repeat</keyword>
<keyword evidence="2 3" id="KW-0802">TPR repeat</keyword>
<reference evidence="6 8" key="3">
    <citation type="journal article" date="2008" name="Appl. Environ. Microbiol.">
        <title>Complete genome sequence of Nitrosospira multiformis, an ammonia-oxidizing bacterium from the soil environment.</title>
        <authorList>
            <person name="Norton J.M."/>
            <person name="Klotz M.G."/>
            <person name="Stein L.Y."/>
            <person name="Arp D.J."/>
            <person name="Bottomley P.J."/>
            <person name="Chain P.S."/>
            <person name="Hauser L.J."/>
            <person name="Land M.L."/>
            <person name="Larimer F.W."/>
            <person name="Shin M.W."/>
            <person name="Starkenburg S.R."/>
        </authorList>
    </citation>
    <scope>NUCLEOTIDE SEQUENCE [LARGE SCALE GENOMIC DNA]</scope>
    <source>
        <strain evidence="6">ATCC 25196</strain>
        <strain evidence="8">ATCC 25196 / NCIMB 11849 / C 71</strain>
    </source>
</reference>
<evidence type="ECO:0000256" key="2">
    <source>
        <dbReference type="ARBA" id="ARBA00022803"/>
    </source>
</evidence>
<dbReference type="SUPFAM" id="SSF48452">
    <property type="entry name" value="TPR-like"/>
    <property type="match status" value="2"/>
</dbReference>
<dbReference type="PANTHER" id="PTHR44943:SF4">
    <property type="entry name" value="TPR REPEAT-CONTAINING PROTEIN MJ0798"/>
    <property type="match status" value="1"/>
</dbReference>
<evidence type="ECO:0000313" key="7">
    <source>
        <dbReference type="EMBL" id="SEF90703.1"/>
    </source>
</evidence>
<feature type="domain" description="PelB C-terminal" evidence="5">
    <location>
        <begin position="882"/>
        <end position="1189"/>
    </location>
</feature>
<evidence type="ECO:0000256" key="1">
    <source>
        <dbReference type="ARBA" id="ARBA00022737"/>
    </source>
</evidence>
<proteinExistence type="predicted"/>
<sequence>MNLFGSLKKTISLFILGLTVIFALLFYKEDQLKELLTQKPDYLSVQYLRLLLNINPDDRSLRIELARHYMNLGQLDEARIVLEPLLKEPAELGVRLLVLEIGFKDYLSTAENDPGRKAKLASLRNSIVEISKERLPVTLLPKVIKLSLELEQPAVVAGLYYRWSAVVRDSSERLEKLKESARWYIASEMPRKAAEIYNKCHEMSKDASQARQFAILTLQALRETGDSKLALEYFRNYQQKFPQDPELVDEVISINLADNEPRRAYEMGILRLALEANDPVQIKKQLDRALAVGEIRPALVLAQRVVEIVPADESAHERVGRIAEWALMPEIALKEWLWLARNRKDDAAIMNAVRLSVGLKAYDAALELLTQLSNTRKLTSEEMNTLLSAYKEAGSLADHVNFLKSYLKRYPEDSQGWEALAKTQESAEQLTDAVTTWQLIGARFNRMPEAVAHQARLTRKNGKPEKALSILLSNKNNVTSNETYFWEILGELSWDLKRLEHGVTAYGILWKSENANALVAERLIQLMRDMGRAEESIAIGEEAYDRLKQPRWLLLAMDVANQAGLSDELRRLFKVAMSKESQFLDSEMYWLLRAELNTRESKPEIALKQYQQALKVSPASTTAKEGILWNLIGRGDKRLLRSYIKTWQADASKNRSLWGVYGTALVKVGQNQEALPWFERKARINPDDYLWLLSYADVMNRAGYRDGAWRLRKYVLFNLRSRLKEIGNAVSARKIKEWLRPEYLALMRDMEGVNADVSILKKFLAKGYDNAGVQELLVAAYLSQENYPAARYWLLQEHVARQETPAWQRLALALGENDLAAAEHILESENDRLSNFNRMETLRRLERNEEALSFTYKLLDSHKGDPALQSYLFSVRDDLIVKSSKQVTGGVDFKTLGRINFIESRARFNMPGSGGVLAAEVRHTYLDSSNPEIVLPAHNEVDIMAEFKHPLGQGAYQVNVGGNLREVDSIAYGAVRVNQDVTSRLKTSLRIGVNELSHETGALRALGKKDMLLLGVTTQLTPQTFLHVDIDGHRYSTREGNNLGKGYKVQTILGHSLLRGIQDWQIRLQGSLERNDLTQTTPSDLTGVLSPSLPGVETLIPRRFALMGMGTSFRYGPFDQGVLRRPFVLGDAWTGWVWPANDLGYNARVLMGISLMGSDILSASVFYSNVQGGRTNQAYAGAGLQYSIRF</sequence>
<accession>Q2Y691</accession>
<keyword evidence="4" id="KW-0472">Membrane</keyword>
<feature type="transmembrane region" description="Helical" evidence="4">
    <location>
        <begin position="7"/>
        <end position="27"/>
    </location>
</feature>
<dbReference type="EMBL" id="FNVK01000014">
    <property type="protein sequence ID" value="SEF90703.1"/>
    <property type="molecule type" value="Genomic_DNA"/>
</dbReference>
<evidence type="ECO:0000256" key="3">
    <source>
        <dbReference type="PROSITE-ProRule" id="PRU00339"/>
    </source>
</evidence>